<evidence type="ECO:0000259" key="2">
    <source>
        <dbReference type="Pfam" id="PF11827"/>
    </source>
</evidence>
<feature type="domain" description="DUF3347" evidence="2">
    <location>
        <begin position="62"/>
        <end position="152"/>
    </location>
</feature>
<reference evidence="3 4" key="1">
    <citation type="submission" date="2019-10" db="EMBL/GenBank/DDBJ databases">
        <authorList>
            <person name="Karimi E."/>
        </authorList>
    </citation>
    <scope>NUCLEOTIDE SEQUENCE [LARGE SCALE GENOMIC DNA]</scope>
    <source>
        <strain evidence="3">Maribacter sp. 151</strain>
    </source>
</reference>
<proteinExistence type="predicted"/>
<dbReference type="EMBL" id="CABWLR010000006">
    <property type="protein sequence ID" value="VXC28524.1"/>
    <property type="molecule type" value="Genomic_DNA"/>
</dbReference>
<evidence type="ECO:0000313" key="3">
    <source>
        <dbReference type="EMBL" id="VXC28524.1"/>
    </source>
</evidence>
<name>A0A653XEQ2_9FLAO</name>
<dbReference type="AlphaFoldDB" id="A0A653XEQ2"/>
<keyword evidence="4" id="KW-1185">Reference proteome</keyword>
<sequence>MMKTTKRNIGSLVFITVLMLSVSCKETNKKSTPSAKESVEKQEVLDETGTMGSEQNVSSESVLEDYFNLKNALVEDDNNSAKKMGGVLAASLGNLNKSAYTDSQQETLAAIAEDAQKYAVEISSSDLDSQREHFKYLSVIITNMIAITGSESTVYEQYCPMYDGGTAWLSTEKAVLNPYYGSSMLRCGTVQREIN</sequence>
<gene>
    <name evidence="3" type="ORF">MARI151_60549</name>
</gene>
<feature type="region of interest" description="Disordered" evidence="1">
    <location>
        <begin position="29"/>
        <end position="57"/>
    </location>
</feature>
<protein>
    <recommendedName>
        <fullName evidence="2">DUF3347 domain-containing protein</fullName>
    </recommendedName>
</protein>
<evidence type="ECO:0000256" key="1">
    <source>
        <dbReference type="SAM" id="MobiDB-lite"/>
    </source>
</evidence>
<evidence type="ECO:0000313" key="4">
    <source>
        <dbReference type="Proteomes" id="UP000430202"/>
    </source>
</evidence>
<dbReference type="Proteomes" id="UP000430202">
    <property type="component" value="Unassembled WGS sequence"/>
</dbReference>
<dbReference type="PROSITE" id="PS51257">
    <property type="entry name" value="PROKAR_LIPOPROTEIN"/>
    <property type="match status" value="1"/>
</dbReference>
<dbReference type="Pfam" id="PF11827">
    <property type="entry name" value="DUF3347"/>
    <property type="match status" value="1"/>
</dbReference>
<dbReference type="InterPro" id="IPR021782">
    <property type="entry name" value="DUF3347"/>
</dbReference>
<accession>A0A653XEQ2</accession>
<organism evidence="3 4">
    <name type="scientific">Maribacter litoralis</name>
    <dbReference type="NCBI Taxonomy" id="2059726"/>
    <lineage>
        <taxon>Bacteria</taxon>
        <taxon>Pseudomonadati</taxon>
        <taxon>Bacteroidota</taxon>
        <taxon>Flavobacteriia</taxon>
        <taxon>Flavobacteriales</taxon>
        <taxon>Flavobacteriaceae</taxon>
        <taxon>Maribacter</taxon>
    </lineage>
</organism>